<evidence type="ECO:0000259" key="1">
    <source>
        <dbReference type="PROSITE" id="PS51704"/>
    </source>
</evidence>
<accession>A0A1X7K4E0</accession>
<dbReference type="InterPro" id="IPR017946">
    <property type="entry name" value="PLC-like_Pdiesterase_TIM-brl"/>
</dbReference>
<dbReference type="AlphaFoldDB" id="A0A1X7K4E0"/>
<organism evidence="2 3">
    <name type="scientific">Paenibacillus aquistagni</name>
    <dbReference type="NCBI Taxonomy" id="1852522"/>
    <lineage>
        <taxon>Bacteria</taxon>
        <taxon>Bacillati</taxon>
        <taxon>Bacillota</taxon>
        <taxon>Bacilli</taxon>
        <taxon>Bacillales</taxon>
        <taxon>Paenibacillaceae</taxon>
        <taxon>Paenibacillus</taxon>
    </lineage>
</organism>
<dbReference type="PROSITE" id="PS51704">
    <property type="entry name" value="GP_PDE"/>
    <property type="match status" value="1"/>
</dbReference>
<keyword evidence="3" id="KW-1185">Reference proteome</keyword>
<dbReference type="SUPFAM" id="SSF51695">
    <property type="entry name" value="PLC-like phosphodiesterases"/>
    <property type="match status" value="1"/>
</dbReference>
<dbReference type="PANTHER" id="PTHR46211">
    <property type="entry name" value="GLYCEROPHOSPHORYL DIESTER PHOSPHODIESTERASE"/>
    <property type="match status" value="1"/>
</dbReference>
<evidence type="ECO:0000313" key="2">
    <source>
        <dbReference type="EMBL" id="SMG35088.1"/>
    </source>
</evidence>
<dbReference type="EMBL" id="FXAZ01000002">
    <property type="protein sequence ID" value="SMG35088.1"/>
    <property type="molecule type" value="Genomic_DNA"/>
</dbReference>
<dbReference type="GO" id="GO:0006629">
    <property type="term" value="P:lipid metabolic process"/>
    <property type="evidence" value="ECO:0007669"/>
    <property type="project" value="InterPro"/>
</dbReference>
<dbReference type="GO" id="GO:0008081">
    <property type="term" value="F:phosphoric diester hydrolase activity"/>
    <property type="evidence" value="ECO:0007669"/>
    <property type="project" value="InterPro"/>
</dbReference>
<dbReference type="OrthoDB" id="384721at2"/>
<dbReference type="PANTHER" id="PTHR46211:SF14">
    <property type="entry name" value="GLYCEROPHOSPHODIESTER PHOSPHODIESTERASE"/>
    <property type="match status" value="1"/>
</dbReference>
<dbReference type="InterPro" id="IPR030395">
    <property type="entry name" value="GP_PDE_dom"/>
</dbReference>
<proteinExistence type="predicted"/>
<sequence>MPLSLHSSAAEIVAHRGYAAIFPENTMLAFQRSLELGAHSIELDIHHSKEGIPVVIHDEKLNRTTTGSGYVREKSLAEIRSVDAGVKFHPRFAGCRVPILEEALDLLGGRYGLQLELKEGINEQQAKGILHLLGIYGMLGRTMIISFYKSNLELMRRLHPEIELGFLTSDIIALEPIAELGRATVCLDYHIPLKYPKIIKEVEALGLDAAVWTIRQAQTARKLYDLGIRRFTSDIPLRSDLSPL</sequence>
<dbReference type="Proteomes" id="UP000193834">
    <property type="component" value="Unassembled WGS sequence"/>
</dbReference>
<dbReference type="PROSITE" id="PS50007">
    <property type="entry name" value="PIPLC_X_DOMAIN"/>
    <property type="match status" value="1"/>
</dbReference>
<dbReference type="Pfam" id="PF03009">
    <property type="entry name" value="GDPD"/>
    <property type="match status" value="1"/>
</dbReference>
<dbReference type="STRING" id="1852522.SAMN06295960_2007"/>
<protein>
    <submittedName>
        <fullName evidence="2">Glycerophosphoryl diester phosphodiesterase</fullName>
    </submittedName>
</protein>
<gene>
    <name evidence="2" type="ORF">SAMN06295960_2007</name>
</gene>
<dbReference type="Gene3D" id="3.20.20.190">
    <property type="entry name" value="Phosphatidylinositol (PI) phosphodiesterase"/>
    <property type="match status" value="1"/>
</dbReference>
<name>A0A1X7K4E0_9BACL</name>
<reference evidence="2 3" key="1">
    <citation type="submission" date="2017-04" db="EMBL/GenBank/DDBJ databases">
        <authorList>
            <person name="Afonso C.L."/>
            <person name="Miller P.J."/>
            <person name="Scott M.A."/>
            <person name="Spackman E."/>
            <person name="Goraichik I."/>
            <person name="Dimitrov K.M."/>
            <person name="Suarez D.L."/>
            <person name="Swayne D.E."/>
        </authorList>
    </citation>
    <scope>NUCLEOTIDE SEQUENCE [LARGE SCALE GENOMIC DNA]</scope>
    <source>
        <strain evidence="2 3">11</strain>
    </source>
</reference>
<feature type="domain" description="GP-PDE" evidence="1">
    <location>
        <begin position="10"/>
        <end position="243"/>
    </location>
</feature>
<dbReference type="RefSeq" id="WP_085494231.1">
    <property type="nucleotide sequence ID" value="NZ_FXAZ01000002.1"/>
</dbReference>
<evidence type="ECO:0000313" key="3">
    <source>
        <dbReference type="Proteomes" id="UP000193834"/>
    </source>
</evidence>